<evidence type="ECO:0000313" key="5">
    <source>
        <dbReference type="EMBL" id="RGV30020.1"/>
    </source>
</evidence>
<feature type="coiled-coil region" evidence="1">
    <location>
        <begin position="543"/>
        <end position="577"/>
    </location>
</feature>
<dbReference type="EMBL" id="QRYW01000004">
    <property type="protein sequence ID" value="RGV30020.1"/>
    <property type="molecule type" value="Genomic_DNA"/>
</dbReference>
<accession>A0A412WS61</accession>
<organism evidence="5 6">
    <name type="scientific">Odoribacter splanchnicus</name>
    <dbReference type="NCBI Taxonomy" id="28118"/>
    <lineage>
        <taxon>Bacteria</taxon>
        <taxon>Pseudomonadati</taxon>
        <taxon>Bacteroidota</taxon>
        <taxon>Bacteroidia</taxon>
        <taxon>Bacteroidales</taxon>
        <taxon>Odoribacteraceae</taxon>
        <taxon>Odoribacter</taxon>
    </lineage>
</organism>
<dbReference type="EMBL" id="QRYC01000011">
    <property type="protein sequence ID" value="RGU56279.1"/>
    <property type="molecule type" value="Genomic_DNA"/>
</dbReference>
<proteinExistence type="predicted"/>
<keyword evidence="3" id="KW-0472">Membrane</keyword>
<feature type="coiled-coil region" evidence="1">
    <location>
        <begin position="660"/>
        <end position="712"/>
    </location>
</feature>
<evidence type="ECO:0000256" key="1">
    <source>
        <dbReference type="SAM" id="Coils"/>
    </source>
</evidence>
<evidence type="ECO:0000313" key="7">
    <source>
        <dbReference type="Proteomes" id="UP000284243"/>
    </source>
</evidence>
<feature type="region of interest" description="Disordered" evidence="2">
    <location>
        <begin position="1040"/>
        <end position="1062"/>
    </location>
</feature>
<gene>
    <name evidence="5" type="ORF">DWW24_02575</name>
    <name evidence="4" type="ORF">DWW57_09695</name>
</gene>
<feature type="compositionally biased region" description="Basic and acidic residues" evidence="2">
    <location>
        <begin position="1040"/>
        <end position="1052"/>
    </location>
</feature>
<feature type="transmembrane region" description="Helical" evidence="3">
    <location>
        <begin position="21"/>
        <end position="49"/>
    </location>
</feature>
<keyword evidence="3" id="KW-1133">Transmembrane helix</keyword>
<feature type="region of interest" description="Disordered" evidence="2">
    <location>
        <begin position="904"/>
        <end position="936"/>
    </location>
</feature>
<evidence type="ECO:0000256" key="3">
    <source>
        <dbReference type="SAM" id="Phobius"/>
    </source>
</evidence>
<evidence type="ECO:0008006" key="8">
    <source>
        <dbReference type="Google" id="ProtNLM"/>
    </source>
</evidence>
<sequence length="1104" mass="129758">MESVYENLKNHFRRKLSCFRLELLGFDLLKGVAVVLFTFLLFLFFYAGLLSFFRLLPDFKYVLYLILFLLLGVEFFFFILLPFIRFFLSFRLSRDILIKQISSVIPRQVDDIFISVYNLAFRDKLVIGQTVLKQAAFNQKYRQLTASRSFLSFPRILYLKLSVIVVFLFVLFFFTGFEWYDYYSDLKDYRQVSGPSNEVGFHILNRSLEVEYGKTFQVQLSLSIPDATVKPVFICYGGGEFLMTSVDSIFTYDFELVNNDLKFYFKTQDQTSDSYLLRVLPTPSIDGYRVVAIPPAYTGKEPEILTNTVDLQVLYGSVLQFELTYSNLDSLFFEDKEQSISIPLKSVSKTDFSRQIKASGEYILSGSNAYFSHRQLLNFNIICISDLYPGIQITEIQDSLKNSLHYFYGVITDDYGFSDLCFNYSLGTDRTVVVPVSFMKNLNTQEFYFSFDFAEFAGTDKTEINYYFEVFDNDNLSGPKSTRSSRLIYRIPDLNTIFDYNREVSQSVNNDLKKAEKIAGEIVTGIQDLREKLLDNTTDDWEKQQLSKEVVRKKEQLDRLLEAVKENNQKKSDLNRSFTVQDSLLIDKQKKIQDLLDRLMDSEIKQLLDEFSKLSEEFSKDKFKNLDERMEFTFDQVSEELDRNIELLKRFQIEERHDLISKQIDRLKSDQARLERLLENKSFDRDSAYSRNKSILNDLRAIENNYEELITENSTLSEPFDLKDFKTDFDRLSWKMQQQRQNISGNKKDKKLSEEIEDDLFELSKRMKQQQERNFVNKSLPQNDIELIIQNILIISLSQEELLQQFSDVQAQSLKYNELGRIQDLKRQEYKIIKDSLSVLAKSNLMLASLLDRKFYDLEVKFGLLPGYIQDNRRSDLLREQHYIINYLNDIALSLTDALQKAKEEVNRSGKRRGEKNSDKKRQRNSSGDSGYPKMKQFQRNLKKQLEDLVSQMKNGEKGKPLHQRISNMIRENELFRKSLNEFISEAGSMSSREKQLLNEINQLIDQNIRDMANYSVSGQLINRNNLIYNKLLMSEKASKEKEDFEDKRKSESATQTRFHRPEQMFEFQKKSAFIKTDIQKSDLKLNTYFKSMYNHYYIKLGNE</sequence>
<keyword evidence="1" id="KW-0175">Coiled coil</keyword>
<feature type="transmembrane region" description="Helical" evidence="3">
    <location>
        <begin position="157"/>
        <end position="180"/>
    </location>
</feature>
<dbReference type="AlphaFoldDB" id="A0A412WS61"/>
<reference evidence="6 7" key="1">
    <citation type="submission" date="2018-08" db="EMBL/GenBank/DDBJ databases">
        <title>A genome reference for cultivated species of the human gut microbiota.</title>
        <authorList>
            <person name="Zou Y."/>
            <person name="Xue W."/>
            <person name="Luo G."/>
        </authorList>
    </citation>
    <scope>NUCLEOTIDE SEQUENCE [LARGE SCALE GENOMIC DNA]</scope>
    <source>
        <strain evidence="5 6">AF14-6AC</strain>
        <strain evidence="4 7">AF16-14</strain>
    </source>
</reference>
<keyword evidence="3" id="KW-0812">Transmembrane</keyword>
<dbReference type="Proteomes" id="UP000283426">
    <property type="component" value="Unassembled WGS sequence"/>
</dbReference>
<evidence type="ECO:0000256" key="2">
    <source>
        <dbReference type="SAM" id="MobiDB-lite"/>
    </source>
</evidence>
<feature type="transmembrane region" description="Helical" evidence="3">
    <location>
        <begin position="61"/>
        <end position="84"/>
    </location>
</feature>
<evidence type="ECO:0000313" key="6">
    <source>
        <dbReference type="Proteomes" id="UP000283426"/>
    </source>
</evidence>
<evidence type="ECO:0000313" key="4">
    <source>
        <dbReference type="EMBL" id="RGU56279.1"/>
    </source>
</evidence>
<comment type="caution">
    <text evidence="5">The sequence shown here is derived from an EMBL/GenBank/DDBJ whole genome shotgun (WGS) entry which is preliminary data.</text>
</comment>
<protein>
    <recommendedName>
        <fullName evidence="8">DUF4175 family protein</fullName>
    </recommendedName>
</protein>
<name>A0A412WS61_9BACT</name>
<dbReference type="Proteomes" id="UP000284243">
    <property type="component" value="Unassembled WGS sequence"/>
</dbReference>